<keyword evidence="3" id="KW-1185">Reference proteome</keyword>
<dbReference type="EMBL" id="JAKNJB010000010">
    <property type="protein sequence ID" value="MCG4526912.1"/>
    <property type="molecule type" value="Genomic_DNA"/>
</dbReference>
<feature type="compositionally biased region" description="Basic and acidic residues" evidence="1">
    <location>
        <begin position="55"/>
        <end position="66"/>
    </location>
</feature>
<accession>A0ABS9M7Y2</accession>
<evidence type="ECO:0000313" key="3">
    <source>
        <dbReference type="Proteomes" id="UP001200313"/>
    </source>
</evidence>
<feature type="compositionally biased region" description="Low complexity" evidence="1">
    <location>
        <begin position="93"/>
        <end position="102"/>
    </location>
</feature>
<evidence type="ECO:0000256" key="1">
    <source>
        <dbReference type="SAM" id="MobiDB-lite"/>
    </source>
</evidence>
<sequence>MTDYIEDSLDRLEEEEERSWDWHEAAVALSARSSEKSRQAAAQSQNGTAAPETAAVRERRREREPDLPASARSAAGGTQEPAESGTEWSGLEGTAPPGQPAAAGLYWGLARLRAAAAYGTSAPGRTVVRVPAPASEETPGLRPAELDRLFQRDARRYDGRFTLF</sequence>
<comment type="caution">
    <text evidence="2">The sequence shown here is derived from an EMBL/GenBank/DDBJ whole genome shotgun (WGS) entry which is preliminary data.</text>
</comment>
<reference evidence="2 3" key="1">
    <citation type="submission" date="2022-01" db="EMBL/GenBank/DDBJ databases">
        <title>Collection of gut derived symbiotic bacterial strains cultured from healthy donors.</title>
        <authorList>
            <person name="Lin H."/>
            <person name="Kohout C."/>
            <person name="Waligurski E."/>
            <person name="Pamer E.G."/>
        </authorList>
    </citation>
    <scope>NUCLEOTIDE SEQUENCE [LARGE SCALE GENOMIC DNA]</scope>
    <source>
        <strain evidence="2 3">DFI.3.7</strain>
    </source>
</reference>
<organism evidence="2 3">
    <name type="scientific">Intestinimonas massiliensis</name>
    <name type="common">ex Afouda et al. 2020</name>
    <dbReference type="NCBI Taxonomy" id="1673721"/>
    <lineage>
        <taxon>Bacteria</taxon>
        <taxon>Bacillati</taxon>
        <taxon>Bacillota</taxon>
        <taxon>Clostridia</taxon>
        <taxon>Eubacteriales</taxon>
        <taxon>Intestinimonas</taxon>
    </lineage>
</organism>
<evidence type="ECO:0000313" key="2">
    <source>
        <dbReference type="EMBL" id="MCG4526912.1"/>
    </source>
</evidence>
<dbReference type="Proteomes" id="UP001200313">
    <property type="component" value="Unassembled WGS sequence"/>
</dbReference>
<proteinExistence type="predicted"/>
<feature type="compositionally biased region" description="Acidic residues" evidence="1">
    <location>
        <begin position="1"/>
        <end position="18"/>
    </location>
</feature>
<gene>
    <name evidence="2" type="ORF">L0P79_07445</name>
</gene>
<feature type="region of interest" description="Disordered" evidence="1">
    <location>
        <begin position="1"/>
        <end position="102"/>
    </location>
</feature>
<protein>
    <submittedName>
        <fullName evidence="2">Uncharacterized protein</fullName>
    </submittedName>
</protein>
<name>A0ABS9M7Y2_9FIRM</name>
<dbReference type="RefSeq" id="WP_238073784.1">
    <property type="nucleotide sequence ID" value="NZ_JAKNJB010000010.1"/>
</dbReference>